<feature type="domain" description="Histidine kinase" evidence="7">
    <location>
        <begin position="302"/>
        <end position="514"/>
    </location>
</feature>
<dbReference type="Pfam" id="PF08447">
    <property type="entry name" value="PAS_3"/>
    <property type="match status" value="1"/>
</dbReference>
<evidence type="ECO:0000259" key="7">
    <source>
        <dbReference type="PROSITE" id="PS50109"/>
    </source>
</evidence>
<dbReference type="InterPro" id="IPR035965">
    <property type="entry name" value="PAS-like_dom_sf"/>
</dbReference>
<reference evidence="10 11" key="1">
    <citation type="submission" date="2015-09" db="EMBL/GenBank/DDBJ databases">
        <authorList>
            <consortium name="Pathogen Informatics"/>
        </authorList>
    </citation>
    <scope>NUCLEOTIDE SEQUENCE [LARGE SCALE GENOMIC DNA]</scope>
    <source>
        <strain evidence="10 11">2789STDY5608872</strain>
    </source>
</reference>
<dbReference type="Gene3D" id="3.30.450.20">
    <property type="entry name" value="PAS domain"/>
    <property type="match status" value="2"/>
</dbReference>
<dbReference type="SUPFAM" id="SSF47384">
    <property type="entry name" value="Homodimeric domain of signal transducing histidine kinase"/>
    <property type="match status" value="1"/>
</dbReference>
<dbReference type="SUPFAM" id="SSF55785">
    <property type="entry name" value="PYP-like sensor domain (PAS domain)"/>
    <property type="match status" value="2"/>
</dbReference>
<accession>A0A173SAF4</accession>
<feature type="domain" description="PAC" evidence="9">
    <location>
        <begin position="88"/>
        <end position="142"/>
    </location>
</feature>
<dbReference type="PROSITE" id="PS50113">
    <property type="entry name" value="PAC"/>
    <property type="match status" value="2"/>
</dbReference>
<dbReference type="SMART" id="SM00388">
    <property type="entry name" value="HisKA"/>
    <property type="match status" value="1"/>
</dbReference>
<dbReference type="InterPro" id="IPR003661">
    <property type="entry name" value="HisK_dim/P_dom"/>
</dbReference>
<feature type="domain" description="PAS" evidence="8">
    <location>
        <begin position="9"/>
        <end position="66"/>
    </location>
</feature>
<dbReference type="InterPro" id="IPR004358">
    <property type="entry name" value="Sig_transdc_His_kin-like_C"/>
</dbReference>
<dbReference type="InterPro" id="IPR005467">
    <property type="entry name" value="His_kinase_dom"/>
</dbReference>
<keyword evidence="3" id="KW-0597">Phosphoprotein</keyword>
<dbReference type="EMBL" id="CYXP01000001">
    <property type="protein sequence ID" value="CUM86996.1"/>
    <property type="molecule type" value="Genomic_DNA"/>
</dbReference>
<dbReference type="CDD" id="cd00082">
    <property type="entry name" value="HisKA"/>
    <property type="match status" value="1"/>
</dbReference>
<protein>
    <recommendedName>
        <fullName evidence="2">histidine kinase</fullName>
        <ecNumber evidence="2">2.7.13.3</ecNumber>
    </recommendedName>
</protein>
<organism evidence="10 11">
    <name type="scientific">Parabacteroides distasonis</name>
    <dbReference type="NCBI Taxonomy" id="823"/>
    <lineage>
        <taxon>Bacteria</taxon>
        <taxon>Pseudomonadati</taxon>
        <taxon>Bacteroidota</taxon>
        <taxon>Bacteroidia</taxon>
        <taxon>Bacteroidales</taxon>
        <taxon>Tannerellaceae</taxon>
        <taxon>Parabacteroides</taxon>
    </lineage>
</organism>
<dbReference type="CDD" id="cd16922">
    <property type="entry name" value="HATPase_EvgS-ArcB-TorS-like"/>
    <property type="match status" value="1"/>
</dbReference>
<dbReference type="SUPFAM" id="SSF55874">
    <property type="entry name" value="ATPase domain of HSP90 chaperone/DNA topoisomerase II/histidine kinase"/>
    <property type="match status" value="1"/>
</dbReference>
<dbReference type="Pfam" id="PF02518">
    <property type="entry name" value="HATPase_c"/>
    <property type="match status" value="1"/>
</dbReference>
<dbReference type="PANTHER" id="PTHR43711">
    <property type="entry name" value="TWO-COMPONENT HISTIDINE KINASE"/>
    <property type="match status" value="1"/>
</dbReference>
<keyword evidence="5 10" id="KW-0418">Kinase</keyword>
<evidence type="ECO:0000313" key="11">
    <source>
        <dbReference type="Proteomes" id="UP000095591"/>
    </source>
</evidence>
<keyword evidence="6" id="KW-0902">Two-component regulatory system</keyword>
<comment type="catalytic activity">
    <reaction evidence="1">
        <text>ATP + protein L-histidine = ADP + protein N-phospho-L-histidine.</text>
        <dbReference type="EC" id="2.7.13.3"/>
    </reaction>
</comment>
<evidence type="ECO:0000256" key="6">
    <source>
        <dbReference type="ARBA" id="ARBA00023012"/>
    </source>
</evidence>
<dbReference type="InterPro" id="IPR013655">
    <property type="entry name" value="PAS_fold_3"/>
</dbReference>
<feature type="domain" description="PAC" evidence="9">
    <location>
        <begin position="220"/>
        <end position="274"/>
    </location>
</feature>
<dbReference type="InterPro" id="IPR036890">
    <property type="entry name" value="HATPase_C_sf"/>
</dbReference>
<dbReference type="RefSeq" id="WP_057318947.1">
    <property type="nucleotide sequence ID" value="NZ_CYXP01000001.1"/>
</dbReference>
<dbReference type="InterPro" id="IPR003594">
    <property type="entry name" value="HATPase_dom"/>
</dbReference>
<dbReference type="AlphaFoldDB" id="A0A173SAF4"/>
<dbReference type="Gene3D" id="1.10.287.130">
    <property type="match status" value="1"/>
</dbReference>
<dbReference type="GO" id="GO:0000155">
    <property type="term" value="F:phosphorelay sensor kinase activity"/>
    <property type="evidence" value="ECO:0007669"/>
    <property type="project" value="InterPro"/>
</dbReference>
<evidence type="ECO:0000256" key="2">
    <source>
        <dbReference type="ARBA" id="ARBA00012438"/>
    </source>
</evidence>
<dbReference type="InterPro" id="IPR036097">
    <property type="entry name" value="HisK_dim/P_sf"/>
</dbReference>
<evidence type="ECO:0000259" key="9">
    <source>
        <dbReference type="PROSITE" id="PS50113"/>
    </source>
</evidence>
<evidence type="ECO:0000256" key="4">
    <source>
        <dbReference type="ARBA" id="ARBA00022679"/>
    </source>
</evidence>
<evidence type="ECO:0000256" key="1">
    <source>
        <dbReference type="ARBA" id="ARBA00000085"/>
    </source>
</evidence>
<dbReference type="PRINTS" id="PR00344">
    <property type="entry name" value="BCTRLSENSOR"/>
</dbReference>
<dbReference type="InterPro" id="IPR000014">
    <property type="entry name" value="PAS"/>
</dbReference>
<evidence type="ECO:0000313" key="10">
    <source>
        <dbReference type="EMBL" id="CUM86996.1"/>
    </source>
</evidence>
<dbReference type="PROSITE" id="PS50112">
    <property type="entry name" value="PAS"/>
    <property type="match status" value="1"/>
</dbReference>
<dbReference type="Pfam" id="PF00512">
    <property type="entry name" value="HisKA"/>
    <property type="match status" value="1"/>
</dbReference>
<dbReference type="Proteomes" id="UP000095591">
    <property type="component" value="Unassembled WGS sequence"/>
</dbReference>
<dbReference type="EC" id="2.7.13.3" evidence="2"/>
<sequence length="522" mass="60420">MGQCNKMLEEMSFNALFQKLPVGIEVYDGRGQLVDLNRTDENLFAISRKDIMGINLFENPNFPEDKIARLKQGEMVVFDCNYEFDNIQTNEYYNIDPKKEGTNLRLSIKCVPLKGEAEDICGYVLMFTDETEEYQKSEKVEELFTKLKTVMRCSDSLLWEYDVKTDKMHIDLDLRVLGNKSRLRASNLTTKKDFCEIVHPEDRERVLVQGFEKIVTGEIGEYSIQYRQLFEGQYVWVRAYAYPYKYDEAGRPAKILYYLMDITDEIAMQDKLRWAERERQRKEYELAKAKEANRLKSMFLANMSHEIRTPLNAIVGFANILAETKEIEEEEREFYVDIIDKNSELLLQLIEDILDFSKIEAGTFDITKINFDFKEICEETYAVHALKIPKNVRFVFDRGSQPVTVFSDPKRVVQVISNFLTNAIKFTSEGEIKLAYKVSNDEIRVSVSDTGMGISEEDCRTIFDRFVKLNACKQGTGLGLAICKNIIEKLGGRIGVESTLGVGSTFWFTLPLKEIKENEPKF</sequence>
<dbReference type="PROSITE" id="PS50109">
    <property type="entry name" value="HIS_KIN"/>
    <property type="match status" value="1"/>
</dbReference>
<keyword evidence="4 10" id="KW-0808">Transferase</keyword>
<evidence type="ECO:0000256" key="5">
    <source>
        <dbReference type="ARBA" id="ARBA00022777"/>
    </source>
</evidence>
<dbReference type="SMART" id="SM00387">
    <property type="entry name" value="HATPase_c"/>
    <property type="match status" value="1"/>
</dbReference>
<dbReference type="FunFam" id="3.30.565.10:FF:000006">
    <property type="entry name" value="Sensor histidine kinase WalK"/>
    <property type="match status" value="1"/>
</dbReference>
<proteinExistence type="predicted"/>
<dbReference type="InterPro" id="IPR050736">
    <property type="entry name" value="Sensor_HK_Regulatory"/>
</dbReference>
<evidence type="ECO:0000256" key="3">
    <source>
        <dbReference type="ARBA" id="ARBA00022553"/>
    </source>
</evidence>
<name>A0A173SAF4_PARDI</name>
<dbReference type="PANTHER" id="PTHR43711:SF31">
    <property type="entry name" value="HISTIDINE KINASE"/>
    <property type="match status" value="1"/>
</dbReference>
<dbReference type="InterPro" id="IPR000700">
    <property type="entry name" value="PAS-assoc_C"/>
</dbReference>
<gene>
    <name evidence="10" type="primary">rcsC_4</name>
    <name evidence="10" type="ORF">ERS852429_00984</name>
</gene>
<dbReference type="Gene3D" id="3.30.565.10">
    <property type="entry name" value="Histidine kinase-like ATPase, C-terminal domain"/>
    <property type="match status" value="1"/>
</dbReference>
<evidence type="ECO:0000259" key="8">
    <source>
        <dbReference type="PROSITE" id="PS50112"/>
    </source>
</evidence>